<dbReference type="Proteomes" id="UP000236630">
    <property type="component" value="Unassembled WGS sequence"/>
</dbReference>
<proteinExistence type="predicted"/>
<evidence type="ECO:0000313" key="3">
    <source>
        <dbReference type="Proteomes" id="UP000236630"/>
    </source>
</evidence>
<accession>A0A2H5PC38</accession>
<evidence type="ECO:0000313" key="2">
    <source>
        <dbReference type="EMBL" id="GAY49918.1"/>
    </source>
</evidence>
<keyword evidence="3" id="KW-1185">Reference proteome</keyword>
<dbReference type="EMBL" id="BDQV01000057">
    <property type="protein sequence ID" value="GAY49918.1"/>
    <property type="molecule type" value="Genomic_DNA"/>
</dbReference>
<reference evidence="2 3" key="1">
    <citation type="journal article" date="2017" name="Front. Genet.">
        <title>Draft sequencing of the heterozygous diploid genome of Satsuma (Citrus unshiu Marc.) using a hybrid assembly approach.</title>
        <authorList>
            <person name="Shimizu T."/>
            <person name="Tanizawa Y."/>
            <person name="Mochizuki T."/>
            <person name="Nagasaki H."/>
            <person name="Yoshioka T."/>
            <person name="Toyoda A."/>
            <person name="Fujiyama A."/>
            <person name="Kaminuma E."/>
            <person name="Nakamura Y."/>
        </authorList>
    </citation>
    <scope>NUCLEOTIDE SEQUENCE [LARGE SCALE GENOMIC DNA]</scope>
    <source>
        <strain evidence="3">cv. Miyagawa wase</strain>
    </source>
</reference>
<organism evidence="2 3">
    <name type="scientific">Citrus unshiu</name>
    <name type="common">Satsuma mandarin</name>
    <name type="synonym">Citrus nobilis var. unshiu</name>
    <dbReference type="NCBI Taxonomy" id="55188"/>
    <lineage>
        <taxon>Eukaryota</taxon>
        <taxon>Viridiplantae</taxon>
        <taxon>Streptophyta</taxon>
        <taxon>Embryophyta</taxon>
        <taxon>Tracheophyta</taxon>
        <taxon>Spermatophyta</taxon>
        <taxon>Magnoliopsida</taxon>
        <taxon>eudicotyledons</taxon>
        <taxon>Gunneridae</taxon>
        <taxon>Pentapetalae</taxon>
        <taxon>rosids</taxon>
        <taxon>malvids</taxon>
        <taxon>Sapindales</taxon>
        <taxon>Rutaceae</taxon>
        <taxon>Aurantioideae</taxon>
        <taxon>Citrus</taxon>
    </lineage>
</organism>
<evidence type="ECO:0000256" key="1">
    <source>
        <dbReference type="SAM" id="MobiDB-lite"/>
    </source>
</evidence>
<dbReference type="AlphaFoldDB" id="A0A2H5PC38"/>
<feature type="region of interest" description="Disordered" evidence="1">
    <location>
        <begin position="59"/>
        <end position="93"/>
    </location>
</feature>
<comment type="caution">
    <text evidence="2">The sequence shown here is derived from an EMBL/GenBank/DDBJ whole genome shotgun (WGS) entry which is preliminary data.</text>
</comment>
<sequence>MCERVREKLPNRPNYRPEHPTRLTRNQPGHISHFLPPFRPRKVPNGRLESARGFSAIIAAENQPERRRSKLENPRLRPFSSPLIPPVFGDVTG</sequence>
<feature type="compositionally biased region" description="Basic and acidic residues" evidence="1">
    <location>
        <begin position="63"/>
        <end position="75"/>
    </location>
</feature>
<feature type="region of interest" description="Disordered" evidence="1">
    <location>
        <begin position="1"/>
        <end position="41"/>
    </location>
</feature>
<gene>
    <name evidence="2" type="ORF">CUMW_122750</name>
</gene>
<name>A0A2H5PC38_CITUN</name>
<feature type="compositionally biased region" description="Basic and acidic residues" evidence="1">
    <location>
        <begin position="1"/>
        <end position="21"/>
    </location>
</feature>
<protein>
    <submittedName>
        <fullName evidence="2">Uncharacterized protein</fullName>
    </submittedName>
</protein>